<gene>
    <name evidence="4" type="ORF">LT85_3083</name>
</gene>
<dbReference type="InterPro" id="IPR013736">
    <property type="entry name" value="Xaa-Pro_dipept_C"/>
</dbReference>
<dbReference type="AlphaFoldDB" id="A0A0A1FCQ2"/>
<dbReference type="Pfam" id="PF08530">
    <property type="entry name" value="PepX_C"/>
    <property type="match status" value="1"/>
</dbReference>
<dbReference type="Proteomes" id="UP000030302">
    <property type="component" value="Chromosome"/>
</dbReference>
<keyword evidence="2" id="KW-0732">Signal</keyword>
<evidence type="ECO:0000313" key="5">
    <source>
        <dbReference type="Proteomes" id="UP000030302"/>
    </source>
</evidence>
<dbReference type="SUPFAM" id="SSF53474">
    <property type="entry name" value="alpha/beta-Hydrolases"/>
    <property type="match status" value="1"/>
</dbReference>
<dbReference type="SMART" id="SM00939">
    <property type="entry name" value="PepX_C"/>
    <property type="match status" value="1"/>
</dbReference>
<keyword evidence="4" id="KW-0547">Nucleotide-binding</keyword>
<dbReference type="KEGG" id="care:LT85_3083"/>
<dbReference type="EMBL" id="CP009962">
    <property type="protein sequence ID" value="AIY42241.1"/>
    <property type="molecule type" value="Genomic_DNA"/>
</dbReference>
<dbReference type="Gene3D" id="3.40.50.1820">
    <property type="entry name" value="alpha/beta hydrolase"/>
    <property type="match status" value="1"/>
</dbReference>
<proteinExistence type="predicted"/>
<feature type="signal peptide" evidence="2">
    <location>
        <begin position="1"/>
        <end position="30"/>
    </location>
</feature>
<dbReference type="InterPro" id="IPR005674">
    <property type="entry name" value="CocE/Ser_esterase"/>
</dbReference>
<evidence type="ECO:0000259" key="3">
    <source>
        <dbReference type="SMART" id="SM00939"/>
    </source>
</evidence>
<accession>A0A0A1FCQ2</accession>
<keyword evidence="5" id="KW-1185">Reference proteome</keyword>
<name>A0A0A1FCQ2_9BURK</name>
<dbReference type="RefSeq" id="WP_038490273.1">
    <property type="nucleotide sequence ID" value="NZ_CP009962.1"/>
</dbReference>
<dbReference type="InterPro" id="IPR050261">
    <property type="entry name" value="FrsA_esterase"/>
</dbReference>
<evidence type="ECO:0000256" key="1">
    <source>
        <dbReference type="ARBA" id="ARBA00022801"/>
    </source>
</evidence>
<organism evidence="4 5">
    <name type="scientific">Collimonas arenae</name>
    <dbReference type="NCBI Taxonomy" id="279058"/>
    <lineage>
        <taxon>Bacteria</taxon>
        <taxon>Pseudomonadati</taxon>
        <taxon>Pseudomonadota</taxon>
        <taxon>Betaproteobacteria</taxon>
        <taxon>Burkholderiales</taxon>
        <taxon>Oxalobacteraceae</taxon>
        <taxon>Collimonas</taxon>
    </lineage>
</organism>
<dbReference type="Pfam" id="PF02129">
    <property type="entry name" value="Peptidase_S15"/>
    <property type="match status" value="1"/>
</dbReference>
<dbReference type="HOGENOM" id="CLU_022401_1_0_4"/>
<dbReference type="InterPro" id="IPR029058">
    <property type="entry name" value="AB_hydrolase_fold"/>
</dbReference>
<evidence type="ECO:0000313" key="4">
    <source>
        <dbReference type="EMBL" id="AIY42241.1"/>
    </source>
</evidence>
<dbReference type="PANTHER" id="PTHR22946:SF9">
    <property type="entry name" value="POLYKETIDE TRANSFERASE AF380"/>
    <property type="match status" value="1"/>
</dbReference>
<keyword evidence="1" id="KW-0378">Hydrolase</keyword>
<dbReference type="SUPFAM" id="SSF49785">
    <property type="entry name" value="Galactose-binding domain-like"/>
    <property type="match status" value="1"/>
</dbReference>
<sequence>MRIPSLLSLPGIALRLGLLGLCLASTAANAELCRSATAAEAASYSTPMQSPGIVSPIDGTCWIPAMTITSFDGTKLAANLFLPKRSSSDQKFPAIVMIASWAAPGRVEYVGQQQKLAQDGYVVVSYTARGFYLSEGLVDVAAPEDVRDVSSVLDWLQANAPIDINNVAASGISYGAGLSLIALGQDPRFKTAVALSGWATLADQLYTAGSPNLTWATILGLAGSVTGRPAPEVNQNILALLDPNTSAAKIADITTWAKPRSPSSYIAAINQRNAPVFFSKNFQDDMFTPNSSLAMFSTLTGPKKMLLNAGIHASAEIPGALLGVANYPYDQAHRWFNRFLKGEKNGVDTEPKVTMQIKFTNRYESFSNWPAPELGNQTYYLGPRGPIRFDLSCFCGKGDKGTISASLNKTTDSDLIQNFFDTTATSGLIPILSTLGETVNIPVINSLPTVSLAAGVRYEAPALLATQKIRGIPKLNLRVTPSQARAQVVAYLYDVDAIGTGILITHGATTLHWAAPGQTIDFPIEFSATAYDVPAGHHIGVVLDTADSLYASPVNPGERFGVRFEFNPNQQSTLTLPTL</sequence>
<protein>
    <submittedName>
        <fullName evidence="4">Methionine ABC transporter ATP-binding protein</fullName>
    </submittedName>
</protein>
<keyword evidence="4" id="KW-0067">ATP-binding</keyword>
<evidence type="ECO:0000256" key="2">
    <source>
        <dbReference type="SAM" id="SignalP"/>
    </source>
</evidence>
<dbReference type="GO" id="GO:0008239">
    <property type="term" value="F:dipeptidyl-peptidase activity"/>
    <property type="evidence" value="ECO:0007669"/>
    <property type="project" value="InterPro"/>
</dbReference>
<dbReference type="InterPro" id="IPR008979">
    <property type="entry name" value="Galactose-bd-like_sf"/>
</dbReference>
<dbReference type="InterPro" id="IPR000383">
    <property type="entry name" value="Xaa-Pro-like_dom"/>
</dbReference>
<dbReference type="OrthoDB" id="9806163at2"/>
<dbReference type="PANTHER" id="PTHR22946">
    <property type="entry name" value="DIENELACTONE HYDROLASE DOMAIN-CONTAINING PROTEIN-RELATED"/>
    <property type="match status" value="1"/>
</dbReference>
<dbReference type="NCBIfam" id="TIGR00976">
    <property type="entry name" value="CocE_NonD"/>
    <property type="match status" value="1"/>
</dbReference>
<dbReference type="GO" id="GO:0052689">
    <property type="term" value="F:carboxylic ester hydrolase activity"/>
    <property type="evidence" value="ECO:0007669"/>
    <property type="project" value="UniProtKB-ARBA"/>
</dbReference>
<feature type="domain" description="Xaa-Pro dipeptidyl-peptidase C-terminal" evidence="3">
    <location>
        <begin position="333"/>
        <end position="579"/>
    </location>
</feature>
<reference evidence="5" key="1">
    <citation type="journal article" date="2014" name="Soil Biol. Biochem.">
        <title>Structure and function of bacterial communities in ageing soils: Insights from the Mendocino ecological staircase.</title>
        <authorList>
            <person name="Uroz S."/>
            <person name="Tech J.J."/>
            <person name="Sawaya N.A."/>
            <person name="Frey-Klett P."/>
            <person name="Leveau J.H.J."/>
        </authorList>
    </citation>
    <scope>NUCLEOTIDE SEQUENCE [LARGE SCALE GENOMIC DNA]</scope>
    <source>
        <strain evidence="5">Cal35</strain>
    </source>
</reference>
<feature type="chain" id="PRO_5001974176" evidence="2">
    <location>
        <begin position="31"/>
        <end position="579"/>
    </location>
</feature>
<dbReference type="Gene3D" id="2.60.120.260">
    <property type="entry name" value="Galactose-binding domain-like"/>
    <property type="match status" value="1"/>
</dbReference>
<dbReference type="STRING" id="279058.LT85_3083"/>
<dbReference type="GO" id="GO:0005524">
    <property type="term" value="F:ATP binding"/>
    <property type="evidence" value="ECO:0007669"/>
    <property type="project" value="UniProtKB-KW"/>
</dbReference>